<dbReference type="InterPro" id="IPR015633">
    <property type="entry name" value="E2F"/>
</dbReference>
<keyword evidence="4 7" id="KW-0238">DNA-binding</keyword>
<evidence type="ECO:0000256" key="1">
    <source>
        <dbReference type="ARBA" id="ARBA00004123"/>
    </source>
</evidence>
<reference evidence="9 10" key="1">
    <citation type="submission" date="2019-10" db="EMBL/GenBank/DDBJ databases">
        <title>Assembly and Annotation for the nematode Trichostrongylus colubriformis.</title>
        <authorList>
            <person name="Martin J."/>
        </authorList>
    </citation>
    <scope>NUCLEOTIDE SEQUENCE [LARGE SCALE GENOMIC DNA]</scope>
    <source>
        <strain evidence="9">G859</strain>
        <tissue evidence="9">Whole worm</tissue>
    </source>
</reference>
<dbReference type="InterPro" id="IPR032198">
    <property type="entry name" value="E2F_CC-MB"/>
</dbReference>
<dbReference type="InterPro" id="IPR036388">
    <property type="entry name" value="WH-like_DNA-bd_sf"/>
</dbReference>
<protein>
    <submittedName>
        <fullName evidence="9">Transcription factor E2F6</fullName>
    </submittedName>
</protein>
<comment type="subcellular location">
    <subcellularLocation>
        <location evidence="1 7">Nucleus</location>
    </subcellularLocation>
</comment>
<comment type="caution">
    <text evidence="9">The sequence shown here is derived from an EMBL/GenBank/DDBJ whole genome shotgun (WGS) entry which is preliminary data.</text>
</comment>
<evidence type="ECO:0000256" key="6">
    <source>
        <dbReference type="ARBA" id="ARBA00023242"/>
    </source>
</evidence>
<dbReference type="Gene3D" id="6.10.250.540">
    <property type="match status" value="1"/>
</dbReference>
<evidence type="ECO:0000313" key="10">
    <source>
        <dbReference type="Proteomes" id="UP001331761"/>
    </source>
</evidence>
<dbReference type="SMART" id="SM01372">
    <property type="entry name" value="E2F_TDP"/>
    <property type="match status" value="1"/>
</dbReference>
<feature type="domain" description="E2F/DP family winged-helix DNA-binding" evidence="8">
    <location>
        <begin position="109"/>
        <end position="172"/>
    </location>
</feature>
<evidence type="ECO:0000256" key="2">
    <source>
        <dbReference type="ARBA" id="ARBA00010940"/>
    </source>
</evidence>
<keyword evidence="6 7" id="KW-0539">Nucleus</keyword>
<dbReference type="Gene3D" id="1.10.10.10">
    <property type="entry name" value="Winged helix-like DNA-binding domain superfamily/Winged helix DNA-binding domain"/>
    <property type="match status" value="1"/>
</dbReference>
<dbReference type="Pfam" id="PF16421">
    <property type="entry name" value="E2F_CC-MB"/>
    <property type="match status" value="1"/>
</dbReference>
<name>A0AAN8FXE1_TRICO</name>
<keyword evidence="10" id="KW-1185">Reference proteome</keyword>
<evidence type="ECO:0000313" key="9">
    <source>
        <dbReference type="EMBL" id="KAK5986175.1"/>
    </source>
</evidence>
<dbReference type="SUPFAM" id="SSF144074">
    <property type="entry name" value="E2F-DP heterodimerization region"/>
    <property type="match status" value="1"/>
</dbReference>
<accession>A0AAN8FXE1</accession>
<keyword evidence="3 7" id="KW-0805">Transcription regulation</keyword>
<proteinExistence type="inferred from homology"/>
<dbReference type="GO" id="GO:0090575">
    <property type="term" value="C:RNA polymerase II transcription regulator complex"/>
    <property type="evidence" value="ECO:0007669"/>
    <property type="project" value="TreeGrafter"/>
</dbReference>
<organism evidence="9 10">
    <name type="scientific">Trichostrongylus colubriformis</name>
    <name type="common">Black scour worm</name>
    <dbReference type="NCBI Taxonomy" id="6319"/>
    <lineage>
        <taxon>Eukaryota</taxon>
        <taxon>Metazoa</taxon>
        <taxon>Ecdysozoa</taxon>
        <taxon>Nematoda</taxon>
        <taxon>Chromadorea</taxon>
        <taxon>Rhabditida</taxon>
        <taxon>Rhabditina</taxon>
        <taxon>Rhabditomorpha</taxon>
        <taxon>Strongyloidea</taxon>
        <taxon>Trichostrongylidae</taxon>
        <taxon>Trichostrongylus</taxon>
    </lineage>
</organism>
<dbReference type="GO" id="GO:0000981">
    <property type="term" value="F:DNA-binding transcription factor activity, RNA polymerase II-specific"/>
    <property type="evidence" value="ECO:0007669"/>
    <property type="project" value="TreeGrafter"/>
</dbReference>
<dbReference type="SUPFAM" id="SSF46785">
    <property type="entry name" value="Winged helix' DNA-binding domain"/>
    <property type="match status" value="1"/>
</dbReference>
<dbReference type="EMBL" id="WIXE01000938">
    <property type="protein sequence ID" value="KAK5986175.1"/>
    <property type="molecule type" value="Genomic_DNA"/>
</dbReference>
<dbReference type="InterPro" id="IPR036390">
    <property type="entry name" value="WH_DNA-bd_sf"/>
</dbReference>
<dbReference type="PANTHER" id="PTHR12081">
    <property type="entry name" value="TRANSCRIPTION FACTOR E2F"/>
    <property type="match status" value="1"/>
</dbReference>
<dbReference type="PANTHER" id="PTHR12081:SF18">
    <property type="entry name" value="TRANSCRIPTION FACTOR E2F2-RELATED"/>
    <property type="match status" value="1"/>
</dbReference>
<dbReference type="FunFam" id="1.10.10.10:FF:000458">
    <property type="entry name" value="E2F-like (Mammalian transcription factor)"/>
    <property type="match status" value="1"/>
</dbReference>
<dbReference type="Proteomes" id="UP001331761">
    <property type="component" value="Unassembled WGS sequence"/>
</dbReference>
<evidence type="ECO:0000256" key="4">
    <source>
        <dbReference type="ARBA" id="ARBA00023125"/>
    </source>
</evidence>
<dbReference type="InterPro" id="IPR003316">
    <property type="entry name" value="E2F_WHTH_DNA-bd_dom"/>
</dbReference>
<dbReference type="GO" id="GO:0000978">
    <property type="term" value="F:RNA polymerase II cis-regulatory region sequence-specific DNA binding"/>
    <property type="evidence" value="ECO:0007669"/>
    <property type="project" value="InterPro"/>
</dbReference>
<evidence type="ECO:0000256" key="3">
    <source>
        <dbReference type="ARBA" id="ARBA00023015"/>
    </source>
</evidence>
<keyword evidence="5 7" id="KW-0804">Transcription</keyword>
<dbReference type="GO" id="GO:0046983">
    <property type="term" value="F:protein dimerization activity"/>
    <property type="evidence" value="ECO:0007669"/>
    <property type="project" value="InterPro"/>
</dbReference>
<dbReference type="Pfam" id="PF02319">
    <property type="entry name" value="WHD_E2F_TDP"/>
    <property type="match status" value="1"/>
</dbReference>
<comment type="similarity">
    <text evidence="2 7">Belongs to the E2F/DP family.</text>
</comment>
<gene>
    <name evidence="9" type="ORF">GCK32_000749</name>
</gene>
<dbReference type="AlphaFoldDB" id="A0AAN8FXE1"/>
<sequence length="441" mass="49497">MSTPGMPSSSSIPLTDEPAALMSAMIKDIGNDVNKVKEEVAKYIQPPQRGIGPKSRILKVIAENTRDGKNLPGSKPNTPWRSLVKEIPLGRRRRADMSDTYGNYHVTTRMDNSLLVTTKKFLELKNLNESVNLNDAAETLNVPKRRLYDITNVLEGIDLVEKIGKNSIRWKTNDGDGRLLEALQFECRSLRCEEVELDSMLLDLTSAVKLVREDPTYKPYGYLQLQDLQSLDIFSNQTLIAVKSFPEVQPFIEVADPSKTGKFQIKVRTDNYSPLRAFLCPSYARTHSSIEEILSTGNLHDCAECSSCDTKPSWIAPADFRIISSERDEWKPPNTIEECGGTDIVLPEDDFRQDPLSNLVTPDKIMLQETTSCLSPLKMLLEQHNQTARNGETASTSLPITPHVTDMDPYNFPTSGLSLSDLFNCSDWELQHDLSSSLERK</sequence>
<evidence type="ECO:0000256" key="7">
    <source>
        <dbReference type="RuleBase" id="RU003796"/>
    </source>
</evidence>
<evidence type="ECO:0000259" key="8">
    <source>
        <dbReference type="SMART" id="SM01372"/>
    </source>
</evidence>
<dbReference type="InterPro" id="IPR037241">
    <property type="entry name" value="E2F-DP_heterodim"/>
</dbReference>
<evidence type="ECO:0000256" key="5">
    <source>
        <dbReference type="ARBA" id="ARBA00023163"/>
    </source>
</evidence>